<evidence type="ECO:0000256" key="1">
    <source>
        <dbReference type="SAM" id="MobiDB-lite"/>
    </source>
</evidence>
<dbReference type="EnsemblBacteria" id="ABF89231">
    <property type="protein sequence ID" value="ABF89231"/>
    <property type="gene ID" value="MXAN_7035"/>
</dbReference>
<dbReference type="GO" id="GO:0016779">
    <property type="term" value="F:nucleotidyltransferase activity"/>
    <property type="evidence" value="ECO:0007669"/>
    <property type="project" value="UniProtKB-ARBA"/>
</dbReference>
<name>Q1CWS5_MYXXD</name>
<dbReference type="SUPFAM" id="SSF53448">
    <property type="entry name" value="Nucleotide-diphospho-sugar transferases"/>
    <property type="match status" value="1"/>
</dbReference>
<evidence type="ECO:0000259" key="2">
    <source>
        <dbReference type="Pfam" id="PF12804"/>
    </source>
</evidence>
<dbReference type="eggNOG" id="COG2068">
    <property type="taxonomic scope" value="Bacteria"/>
</dbReference>
<dbReference type="HOGENOM" id="CLU_061980_2_2_7"/>
<dbReference type="Pfam" id="PF12804">
    <property type="entry name" value="NTP_transf_3"/>
    <property type="match status" value="1"/>
</dbReference>
<dbReference type="Gene3D" id="3.90.550.10">
    <property type="entry name" value="Spore Coat Polysaccharide Biosynthesis Protein SpsA, Chain A"/>
    <property type="match status" value="1"/>
</dbReference>
<dbReference type="PANTHER" id="PTHR43777:SF1">
    <property type="entry name" value="MOLYBDENUM COFACTOR CYTIDYLYLTRANSFERASE"/>
    <property type="match status" value="1"/>
</dbReference>
<feature type="region of interest" description="Disordered" evidence="1">
    <location>
        <begin position="194"/>
        <end position="236"/>
    </location>
</feature>
<dbReference type="OrthoDB" id="9779263at2"/>
<keyword evidence="4" id="KW-1185">Reference proteome</keyword>
<accession>Q1CWS5</accession>
<dbReference type="AlphaFoldDB" id="Q1CWS5"/>
<dbReference type="KEGG" id="mxa:MXAN_7035"/>
<reference evidence="3 4" key="1">
    <citation type="journal article" date="2006" name="Proc. Natl. Acad. Sci. U.S.A.">
        <title>Evolution of sensory complexity recorded in a myxobacterial genome.</title>
        <authorList>
            <person name="Goldman B.S."/>
            <person name="Nierman W.C."/>
            <person name="Kaiser D."/>
            <person name="Slater S.C."/>
            <person name="Durkin A.S."/>
            <person name="Eisen J.A."/>
            <person name="Ronning C.M."/>
            <person name="Barbazuk W.B."/>
            <person name="Blanchard M."/>
            <person name="Field C."/>
            <person name="Halling C."/>
            <person name="Hinkle G."/>
            <person name="Iartchuk O."/>
            <person name="Kim H.S."/>
            <person name="Mackenzie C."/>
            <person name="Madupu R."/>
            <person name="Miller N."/>
            <person name="Shvartsbeyn A."/>
            <person name="Sullivan S.A."/>
            <person name="Vaudin M."/>
            <person name="Wiegand R."/>
            <person name="Kaplan H.B."/>
        </authorList>
    </citation>
    <scope>NUCLEOTIDE SEQUENCE [LARGE SCALE GENOMIC DNA]</scope>
    <source>
        <strain evidence="4">DK1622</strain>
    </source>
</reference>
<protein>
    <recommendedName>
        <fullName evidence="2">MobA-like NTP transferase domain-containing protein</fullName>
    </recommendedName>
</protein>
<dbReference type="InterPro" id="IPR025877">
    <property type="entry name" value="MobA-like_NTP_Trfase"/>
</dbReference>
<organism evidence="3 4">
    <name type="scientific">Myxococcus xanthus (strain DK1622)</name>
    <dbReference type="NCBI Taxonomy" id="246197"/>
    <lineage>
        <taxon>Bacteria</taxon>
        <taxon>Pseudomonadati</taxon>
        <taxon>Myxococcota</taxon>
        <taxon>Myxococcia</taxon>
        <taxon>Myxococcales</taxon>
        <taxon>Cystobacterineae</taxon>
        <taxon>Myxococcaceae</taxon>
        <taxon>Myxococcus</taxon>
    </lineage>
</organism>
<proteinExistence type="predicted"/>
<gene>
    <name evidence="3" type="ordered locus">MXAN_7035</name>
</gene>
<dbReference type="Proteomes" id="UP000002402">
    <property type="component" value="Chromosome"/>
</dbReference>
<evidence type="ECO:0000313" key="3">
    <source>
        <dbReference type="EMBL" id="ABF89231.1"/>
    </source>
</evidence>
<dbReference type="InterPro" id="IPR029044">
    <property type="entry name" value="Nucleotide-diphossugar_trans"/>
</dbReference>
<dbReference type="STRING" id="246197.MXAN_7035"/>
<dbReference type="PANTHER" id="PTHR43777">
    <property type="entry name" value="MOLYBDENUM COFACTOR CYTIDYLYLTRANSFERASE"/>
    <property type="match status" value="1"/>
</dbReference>
<evidence type="ECO:0000313" key="4">
    <source>
        <dbReference type="Proteomes" id="UP000002402"/>
    </source>
</evidence>
<dbReference type="EMBL" id="CP000113">
    <property type="protein sequence ID" value="ABF89231.1"/>
    <property type="molecule type" value="Genomic_DNA"/>
</dbReference>
<feature type="domain" description="MobA-like NTP transferase" evidence="2">
    <location>
        <begin position="12"/>
        <end position="160"/>
    </location>
</feature>
<sequence>MGAEEAGMKAVAIILAAGEARRMGHPKALIEHEGGKSFLQSLASTFGKAGSMVLGVVGKDSEAVREQHPGMELVEAERWQEGPLLSIKAGLDAALEAGADVVLLHPVDMPALRASTLKSLLKMAGDVDELLRPEFEGAPGWPLVLSRSGAERLRAAEGQQLEPALATMKVRRVPVKDPGVVVNINTPETYERLFGTQPRLAPPPKRRGAKRGTAPATSNVAELGGGSAPMAAASEE</sequence>